<proteinExistence type="predicted"/>
<reference evidence="4" key="5">
    <citation type="journal article" date="2018" name="Nat. Plants">
        <title>Whole-genome landscape of Medicago truncatula symbiotic genes.</title>
        <authorList>
            <person name="Pecrix Y."/>
            <person name="Gamas P."/>
            <person name="Carrere S."/>
        </authorList>
    </citation>
    <scope>NUCLEOTIDE SEQUENCE</scope>
    <source>
        <tissue evidence="4">Leaves</tissue>
    </source>
</reference>
<protein>
    <submittedName>
        <fullName evidence="3">Nodule Cysteine-Rich (NCR) secreted peptide</fullName>
    </submittedName>
    <submittedName>
        <fullName evidence="4">Putative Late nodulin</fullName>
    </submittedName>
</protein>
<evidence type="ECO:0000313" key="7">
    <source>
        <dbReference type="Proteomes" id="UP000265566"/>
    </source>
</evidence>
<keyword evidence="1" id="KW-1133">Transmembrane helix</keyword>
<name>G7J277_MEDTR</name>
<reference evidence="7" key="4">
    <citation type="journal article" date="2018" name="Nat. Plants">
        <title>Whole-genome landscape of Medicago truncatula symbiotic genes.</title>
        <authorList>
            <person name="Pecrix Y."/>
            <person name="Staton S.E."/>
            <person name="Sallet E."/>
            <person name="Lelandais-Briere C."/>
            <person name="Moreau S."/>
            <person name="Carrere S."/>
            <person name="Blein T."/>
            <person name="Jardinaud M.F."/>
            <person name="Latrasse D."/>
            <person name="Zouine M."/>
            <person name="Zahm M."/>
            <person name="Kreplak J."/>
            <person name="Mayjonade B."/>
            <person name="Satge C."/>
            <person name="Perez M."/>
            <person name="Cauet S."/>
            <person name="Marande W."/>
            <person name="Chantry-Darmon C."/>
            <person name="Lopez-Roques C."/>
            <person name="Bouchez O."/>
            <person name="Berard A."/>
            <person name="Debelle F."/>
            <person name="Munos S."/>
            <person name="Bendahmane A."/>
            <person name="Berges H."/>
            <person name="Niebel A."/>
            <person name="Buitink J."/>
            <person name="Frugier F."/>
            <person name="Benhamed M."/>
            <person name="Crespi M."/>
            <person name="Gouzy J."/>
            <person name="Gamas P."/>
        </authorList>
    </citation>
    <scope>NUCLEOTIDE SEQUENCE [LARGE SCALE GENOMIC DNA]</scope>
    <source>
        <strain evidence="7">cv. Jemalong A17</strain>
    </source>
</reference>
<feature type="domain" description="Late nodulin" evidence="2">
    <location>
        <begin position="1"/>
        <end position="53"/>
    </location>
</feature>
<dbReference type="InterPro" id="IPR009810">
    <property type="entry name" value="Nodulin_late_dom"/>
</dbReference>
<dbReference type="PaxDb" id="3880-AES70740"/>
<dbReference type="EMBL" id="PSQE01000003">
    <property type="protein sequence ID" value="RHN67514.1"/>
    <property type="molecule type" value="Genomic_DNA"/>
</dbReference>
<dbReference type="EnsemblPlants" id="AES70740">
    <property type="protein sequence ID" value="AES70740"/>
    <property type="gene ID" value="MTR_3g061750"/>
</dbReference>
<sequence length="64" mass="7484">MAEFVKFVYVMIIFIFLCLVVENIDGFRCLRNLDCPDSMCSSAYTPRCRHRTCVCLNNDEIKIL</sequence>
<keyword evidence="1" id="KW-0472">Membrane</keyword>
<reference evidence="3 6" key="1">
    <citation type="journal article" date="2011" name="Nature">
        <title>The Medicago genome provides insight into the evolution of rhizobial symbioses.</title>
        <authorList>
            <person name="Young N.D."/>
            <person name="Debelle F."/>
            <person name="Oldroyd G.E."/>
            <person name="Geurts R."/>
            <person name="Cannon S.B."/>
            <person name="Udvardi M.K."/>
            <person name="Benedito V.A."/>
            <person name="Mayer K.F."/>
            <person name="Gouzy J."/>
            <person name="Schoof H."/>
            <person name="Van de Peer Y."/>
            <person name="Proost S."/>
            <person name="Cook D.R."/>
            <person name="Meyers B.C."/>
            <person name="Spannagl M."/>
            <person name="Cheung F."/>
            <person name="De Mita S."/>
            <person name="Krishnakumar V."/>
            <person name="Gundlach H."/>
            <person name="Zhou S."/>
            <person name="Mudge J."/>
            <person name="Bharti A.K."/>
            <person name="Murray J.D."/>
            <person name="Naoumkina M.A."/>
            <person name="Rosen B."/>
            <person name="Silverstein K.A."/>
            <person name="Tang H."/>
            <person name="Rombauts S."/>
            <person name="Zhao P.X."/>
            <person name="Zhou P."/>
            <person name="Barbe V."/>
            <person name="Bardou P."/>
            <person name="Bechner M."/>
            <person name="Bellec A."/>
            <person name="Berger A."/>
            <person name="Berges H."/>
            <person name="Bidwell S."/>
            <person name="Bisseling T."/>
            <person name="Choisne N."/>
            <person name="Couloux A."/>
            <person name="Denny R."/>
            <person name="Deshpande S."/>
            <person name="Dai X."/>
            <person name="Doyle J.J."/>
            <person name="Dudez A.M."/>
            <person name="Farmer A.D."/>
            <person name="Fouteau S."/>
            <person name="Franken C."/>
            <person name="Gibelin C."/>
            <person name="Gish J."/>
            <person name="Goldstein S."/>
            <person name="Gonzalez A.J."/>
            <person name="Green P.J."/>
            <person name="Hallab A."/>
            <person name="Hartog M."/>
            <person name="Hua A."/>
            <person name="Humphray S.J."/>
            <person name="Jeong D.H."/>
            <person name="Jing Y."/>
            <person name="Jocker A."/>
            <person name="Kenton S.M."/>
            <person name="Kim D.J."/>
            <person name="Klee K."/>
            <person name="Lai H."/>
            <person name="Lang C."/>
            <person name="Lin S."/>
            <person name="Macmil S.L."/>
            <person name="Magdelenat G."/>
            <person name="Matthews L."/>
            <person name="McCorrison J."/>
            <person name="Monaghan E.L."/>
            <person name="Mun J.H."/>
            <person name="Najar F.Z."/>
            <person name="Nicholson C."/>
            <person name="Noirot C."/>
            <person name="O'Bleness M."/>
            <person name="Paule C.R."/>
            <person name="Poulain J."/>
            <person name="Prion F."/>
            <person name="Qin B."/>
            <person name="Qu C."/>
            <person name="Retzel E.F."/>
            <person name="Riddle C."/>
            <person name="Sallet E."/>
            <person name="Samain S."/>
            <person name="Samson N."/>
            <person name="Sanders I."/>
            <person name="Saurat O."/>
            <person name="Scarpelli C."/>
            <person name="Schiex T."/>
            <person name="Segurens B."/>
            <person name="Severin A.J."/>
            <person name="Sherrier D.J."/>
            <person name="Shi R."/>
            <person name="Sims S."/>
            <person name="Singer S.R."/>
            <person name="Sinharoy S."/>
            <person name="Sterck L."/>
            <person name="Viollet A."/>
            <person name="Wang B.B."/>
            <person name="Wang K."/>
            <person name="Wang M."/>
            <person name="Wang X."/>
            <person name="Warfsmann J."/>
            <person name="Weissenbach J."/>
            <person name="White D.D."/>
            <person name="White J.D."/>
            <person name="Wiley G.B."/>
            <person name="Wincker P."/>
            <person name="Xing Y."/>
            <person name="Yang L."/>
            <person name="Yao Z."/>
            <person name="Ying F."/>
            <person name="Zhai J."/>
            <person name="Zhou L."/>
            <person name="Zuber A."/>
            <person name="Denarie J."/>
            <person name="Dixon R.A."/>
            <person name="May G.D."/>
            <person name="Schwartz D.C."/>
            <person name="Rogers J."/>
            <person name="Quetier F."/>
            <person name="Town C.D."/>
            <person name="Roe B.A."/>
        </authorList>
    </citation>
    <scope>NUCLEOTIDE SEQUENCE [LARGE SCALE GENOMIC DNA]</scope>
    <source>
        <strain evidence="3">A17</strain>
        <strain evidence="5 6">cv. Jemalong A17</strain>
    </source>
</reference>
<evidence type="ECO:0000256" key="1">
    <source>
        <dbReference type="SAM" id="Phobius"/>
    </source>
</evidence>
<dbReference type="Gramene" id="rna15709">
    <property type="protein sequence ID" value="RHN67514.1"/>
    <property type="gene ID" value="gene15709"/>
</dbReference>
<dbReference type="Proteomes" id="UP000002051">
    <property type="component" value="Chromosome 3"/>
</dbReference>
<keyword evidence="6" id="KW-1185">Reference proteome</keyword>
<evidence type="ECO:0000259" key="2">
    <source>
        <dbReference type="Pfam" id="PF07127"/>
    </source>
</evidence>
<dbReference type="EMBL" id="CM001219">
    <property type="protein sequence ID" value="AES70740.1"/>
    <property type="molecule type" value="Genomic_DNA"/>
</dbReference>
<keyword evidence="1" id="KW-0812">Transmembrane</keyword>
<dbReference type="AlphaFoldDB" id="G7J277"/>
<accession>G7J277</accession>
<reference evidence="5" key="3">
    <citation type="submission" date="2015-04" db="UniProtKB">
        <authorList>
            <consortium name="EnsemblPlants"/>
        </authorList>
    </citation>
    <scope>IDENTIFICATION</scope>
    <source>
        <strain evidence="5">cv. Jemalong A17</strain>
    </source>
</reference>
<evidence type="ECO:0000313" key="6">
    <source>
        <dbReference type="Proteomes" id="UP000002051"/>
    </source>
</evidence>
<reference evidence="3 6" key="2">
    <citation type="journal article" date="2014" name="BMC Genomics">
        <title>An improved genome release (version Mt4.0) for the model legume Medicago truncatula.</title>
        <authorList>
            <person name="Tang H."/>
            <person name="Krishnakumar V."/>
            <person name="Bidwell S."/>
            <person name="Rosen B."/>
            <person name="Chan A."/>
            <person name="Zhou S."/>
            <person name="Gentzbittel L."/>
            <person name="Childs K.L."/>
            <person name="Yandell M."/>
            <person name="Gundlach H."/>
            <person name="Mayer K.F."/>
            <person name="Schwartz D.C."/>
            <person name="Town C.D."/>
        </authorList>
    </citation>
    <scope>GENOME REANNOTATION</scope>
    <source>
        <strain evidence="5 6">cv. Jemalong A17</strain>
    </source>
</reference>
<dbReference type="Pfam" id="PF07127">
    <property type="entry name" value="Nodulin_late"/>
    <property type="match status" value="1"/>
</dbReference>
<gene>
    <name evidence="3" type="ordered locus">MTR_3g061750</name>
    <name evidence="4" type="ORF">MtrunA17_Chr3g0103511</name>
</gene>
<evidence type="ECO:0000313" key="4">
    <source>
        <dbReference type="EMBL" id="RHN67514.1"/>
    </source>
</evidence>
<evidence type="ECO:0000313" key="3">
    <source>
        <dbReference type="EMBL" id="AES70740.1"/>
    </source>
</evidence>
<feature type="transmembrane region" description="Helical" evidence="1">
    <location>
        <begin position="6"/>
        <end position="24"/>
    </location>
</feature>
<dbReference type="GO" id="GO:0046872">
    <property type="term" value="F:metal ion binding"/>
    <property type="evidence" value="ECO:0007669"/>
    <property type="project" value="InterPro"/>
</dbReference>
<evidence type="ECO:0000313" key="5">
    <source>
        <dbReference type="EnsemblPlants" id="AES70740"/>
    </source>
</evidence>
<organism evidence="3 6">
    <name type="scientific">Medicago truncatula</name>
    <name type="common">Barrel medic</name>
    <name type="synonym">Medicago tribuloides</name>
    <dbReference type="NCBI Taxonomy" id="3880"/>
    <lineage>
        <taxon>Eukaryota</taxon>
        <taxon>Viridiplantae</taxon>
        <taxon>Streptophyta</taxon>
        <taxon>Embryophyta</taxon>
        <taxon>Tracheophyta</taxon>
        <taxon>Spermatophyta</taxon>
        <taxon>Magnoliopsida</taxon>
        <taxon>eudicotyledons</taxon>
        <taxon>Gunneridae</taxon>
        <taxon>Pentapetalae</taxon>
        <taxon>rosids</taxon>
        <taxon>fabids</taxon>
        <taxon>Fabales</taxon>
        <taxon>Fabaceae</taxon>
        <taxon>Papilionoideae</taxon>
        <taxon>50 kb inversion clade</taxon>
        <taxon>NPAAA clade</taxon>
        <taxon>Hologalegina</taxon>
        <taxon>IRL clade</taxon>
        <taxon>Trifolieae</taxon>
        <taxon>Medicago</taxon>
    </lineage>
</organism>
<dbReference type="Proteomes" id="UP000265566">
    <property type="component" value="Chromosome 3"/>
</dbReference>
<dbReference type="HOGENOM" id="CLU_181053_0_2_1"/>